<dbReference type="EMBL" id="CM047910">
    <property type="protein sequence ID" value="KAJ0075884.1"/>
    <property type="molecule type" value="Genomic_DNA"/>
</dbReference>
<evidence type="ECO:0000313" key="1">
    <source>
        <dbReference type="EMBL" id="KAJ0075884.1"/>
    </source>
</evidence>
<comment type="caution">
    <text evidence="1">The sequence shown here is derived from an EMBL/GenBank/DDBJ whole genome shotgun (WGS) entry which is preliminary data.</text>
</comment>
<gene>
    <name evidence="1" type="ORF">Patl1_34067</name>
</gene>
<reference evidence="2" key="1">
    <citation type="journal article" date="2023" name="G3 (Bethesda)">
        <title>Genome assembly and association tests identify interacting loci associated with vigor, precocity, and sex in interspecific pistachio rootstocks.</title>
        <authorList>
            <person name="Palmer W."/>
            <person name="Jacygrad E."/>
            <person name="Sagayaradj S."/>
            <person name="Cavanaugh K."/>
            <person name="Han R."/>
            <person name="Bertier L."/>
            <person name="Beede B."/>
            <person name="Kafkas S."/>
            <person name="Golino D."/>
            <person name="Preece J."/>
            <person name="Michelmore R."/>
        </authorList>
    </citation>
    <scope>NUCLEOTIDE SEQUENCE [LARGE SCALE GENOMIC DNA]</scope>
</reference>
<organism evidence="1 2">
    <name type="scientific">Pistacia atlantica</name>
    <dbReference type="NCBI Taxonomy" id="434234"/>
    <lineage>
        <taxon>Eukaryota</taxon>
        <taxon>Viridiplantae</taxon>
        <taxon>Streptophyta</taxon>
        <taxon>Embryophyta</taxon>
        <taxon>Tracheophyta</taxon>
        <taxon>Spermatophyta</taxon>
        <taxon>Magnoliopsida</taxon>
        <taxon>eudicotyledons</taxon>
        <taxon>Gunneridae</taxon>
        <taxon>Pentapetalae</taxon>
        <taxon>rosids</taxon>
        <taxon>malvids</taxon>
        <taxon>Sapindales</taxon>
        <taxon>Anacardiaceae</taxon>
        <taxon>Pistacia</taxon>
    </lineage>
</organism>
<protein>
    <submittedName>
        <fullName evidence="1">Uncharacterized protein</fullName>
    </submittedName>
</protein>
<keyword evidence="2" id="KW-1185">Reference proteome</keyword>
<accession>A0ACC0ZTH0</accession>
<proteinExistence type="predicted"/>
<dbReference type="Proteomes" id="UP001164250">
    <property type="component" value="Chromosome 15"/>
</dbReference>
<sequence length="139" mass="16168">MYFCDPSTILVNPQNQSGYLQVLSATSTVQFISVTPGERVKNILCYLCAPLMWQHVEQLNRPHLLKIPLTRLLHHEPHHIKKPFLCKLRKCTFVIMVKLNSCPQISLLEQHYDIGFPLTTSFMQRSLKLLVHNCNHFIM</sequence>
<name>A0ACC0ZTH0_9ROSI</name>
<evidence type="ECO:0000313" key="2">
    <source>
        <dbReference type="Proteomes" id="UP001164250"/>
    </source>
</evidence>